<evidence type="ECO:0000259" key="1">
    <source>
        <dbReference type="Pfam" id="PF00668"/>
    </source>
</evidence>
<evidence type="ECO:0000313" key="2">
    <source>
        <dbReference type="EMBL" id="MBB1062188.1"/>
    </source>
</evidence>
<proteinExistence type="predicted"/>
<name>A0A7W3Y761_9GAMM</name>
<reference evidence="2 3" key="1">
    <citation type="submission" date="2020-08" db="EMBL/GenBank/DDBJ databases">
        <authorList>
            <person name="Xu S."/>
            <person name="Li A."/>
        </authorList>
    </citation>
    <scope>NUCLEOTIDE SEQUENCE [LARGE SCALE GENOMIC DNA]</scope>
    <source>
        <strain evidence="2 3">119BY6-57</strain>
    </source>
</reference>
<dbReference type="PANTHER" id="PTHR45398:SF1">
    <property type="entry name" value="ENZYME, PUTATIVE (JCVI)-RELATED"/>
    <property type="match status" value="1"/>
</dbReference>
<dbReference type="InterPro" id="IPR001242">
    <property type="entry name" value="Condensation_dom"/>
</dbReference>
<dbReference type="InterPro" id="IPR010060">
    <property type="entry name" value="NRPS_synth"/>
</dbReference>
<dbReference type="Proteomes" id="UP000523196">
    <property type="component" value="Unassembled WGS sequence"/>
</dbReference>
<feature type="non-terminal residue" evidence="2">
    <location>
        <position position="1"/>
    </location>
</feature>
<dbReference type="SUPFAM" id="SSF52777">
    <property type="entry name" value="CoA-dependent acyltransferases"/>
    <property type="match status" value="2"/>
</dbReference>
<dbReference type="Gene3D" id="3.30.559.30">
    <property type="entry name" value="Nonribosomal peptide synthetase, condensation domain"/>
    <property type="match status" value="1"/>
</dbReference>
<dbReference type="Gene3D" id="3.30.559.10">
    <property type="entry name" value="Chloramphenicol acetyltransferase-like domain"/>
    <property type="match status" value="1"/>
</dbReference>
<comment type="caution">
    <text evidence="2">The sequence shown here is derived from an EMBL/GenBank/DDBJ whole genome shotgun (WGS) entry which is preliminary data.</text>
</comment>
<gene>
    <name evidence="2" type="ORF">H4F98_16585</name>
</gene>
<dbReference type="NCBIfam" id="TIGR01720">
    <property type="entry name" value="NRPS-para261"/>
    <property type="match status" value="1"/>
</dbReference>
<keyword evidence="3" id="KW-1185">Reference proteome</keyword>
<dbReference type="RefSeq" id="WP_220479264.1">
    <property type="nucleotide sequence ID" value="NZ_JACHTF010000038.1"/>
</dbReference>
<organism evidence="2 3">
    <name type="scientific">Marilutibacter spongiae</name>
    <dbReference type="NCBI Taxonomy" id="2025720"/>
    <lineage>
        <taxon>Bacteria</taxon>
        <taxon>Pseudomonadati</taxon>
        <taxon>Pseudomonadota</taxon>
        <taxon>Gammaproteobacteria</taxon>
        <taxon>Lysobacterales</taxon>
        <taxon>Lysobacteraceae</taxon>
        <taxon>Marilutibacter</taxon>
    </lineage>
</organism>
<dbReference type="InterPro" id="IPR023213">
    <property type="entry name" value="CAT-like_dom_sf"/>
</dbReference>
<evidence type="ECO:0000313" key="3">
    <source>
        <dbReference type="Proteomes" id="UP000523196"/>
    </source>
</evidence>
<feature type="non-terminal residue" evidence="2">
    <location>
        <position position="443"/>
    </location>
</feature>
<dbReference type="GO" id="GO:0003824">
    <property type="term" value="F:catalytic activity"/>
    <property type="evidence" value="ECO:0007669"/>
    <property type="project" value="InterPro"/>
</dbReference>
<feature type="domain" description="Condensation" evidence="1">
    <location>
        <begin position="23"/>
        <end position="241"/>
    </location>
</feature>
<dbReference type="PANTHER" id="PTHR45398">
    <property type="match status" value="1"/>
</dbReference>
<accession>A0A7W3Y761</accession>
<sequence length="443" mass="48683">HAVPALPVDHGGDDFGTLAGTRTVALSLDEASTQALLAQCNAAYRTRVDELLLAGLYLGLRRWSGAQAIRLRLEGHGRESLFEALDVTGTVGWFTTVYPLTLDTASASVDEVVKAVKEQVRAVPGRGVGYGVLRYLSPDASVRAALSAMPEPELEFNYLGQFDQVLNAQTRFQAASEHGGAQGSPRRRRSSRIGVSAMVYGGCLQLSLTYPGAQYEAATMEALAAQVEQGLGEVIAHCRTPGVGAFTPSDFPLARVDAPRLAAWQARYPALARLYPATPMQAGLHYHGLLDRSAYVVQVYPVLAGSLDPVRFRAAWDAVVARHDILRTAFVGEEDGLHQLVQSHAPLAWHEEDLRGLSAQAQSERFEAYRMADKQAGFDFERAPLMRVALFRLDEARWRLLWTQHHILLDGWCLPLVYRDVMRLYYASMEGREAALPAPVPYE</sequence>
<dbReference type="EMBL" id="JACHTF010000038">
    <property type="protein sequence ID" value="MBB1062188.1"/>
    <property type="molecule type" value="Genomic_DNA"/>
</dbReference>
<feature type="domain" description="Condensation" evidence="1">
    <location>
        <begin position="274"/>
        <end position="442"/>
    </location>
</feature>
<dbReference type="Pfam" id="PF00668">
    <property type="entry name" value="Condensation"/>
    <property type="match status" value="2"/>
</dbReference>
<dbReference type="AlphaFoldDB" id="A0A7W3Y761"/>
<protein>
    <submittedName>
        <fullName evidence="2">Non-ribosomal peptide synthetase</fullName>
    </submittedName>
</protein>